<dbReference type="OrthoDB" id="8858565at2"/>
<dbReference type="STRING" id="745820.SAMN04488053_109140"/>
<name>A0A1H0I1X7_9BACI</name>
<evidence type="ECO:0000313" key="3">
    <source>
        <dbReference type="Proteomes" id="UP000198778"/>
    </source>
</evidence>
<dbReference type="AlphaFoldDB" id="A0A1H0I1X7"/>
<organism evidence="2 3">
    <name type="scientific">Alkalicoccus daliensis</name>
    <dbReference type="NCBI Taxonomy" id="745820"/>
    <lineage>
        <taxon>Bacteria</taxon>
        <taxon>Bacillati</taxon>
        <taxon>Bacillota</taxon>
        <taxon>Bacilli</taxon>
        <taxon>Bacillales</taxon>
        <taxon>Bacillaceae</taxon>
        <taxon>Alkalicoccus</taxon>
    </lineage>
</organism>
<feature type="compositionally biased region" description="Basic and acidic residues" evidence="1">
    <location>
        <begin position="61"/>
        <end position="84"/>
    </location>
</feature>
<dbReference type="Proteomes" id="UP000198778">
    <property type="component" value="Unassembled WGS sequence"/>
</dbReference>
<dbReference type="EMBL" id="FNIL01000009">
    <property type="protein sequence ID" value="SDO25374.1"/>
    <property type="molecule type" value="Genomic_DNA"/>
</dbReference>
<accession>A0A1H0I1X7</accession>
<dbReference type="Pfam" id="PF09954">
    <property type="entry name" value="DUF2188"/>
    <property type="match status" value="1"/>
</dbReference>
<protein>
    <submittedName>
        <fullName evidence="2">Uncharacterized protein YdaT</fullName>
    </submittedName>
</protein>
<reference evidence="3" key="1">
    <citation type="submission" date="2016-10" db="EMBL/GenBank/DDBJ databases">
        <authorList>
            <person name="Varghese N."/>
            <person name="Submissions S."/>
        </authorList>
    </citation>
    <scope>NUCLEOTIDE SEQUENCE [LARGE SCALE GENOMIC DNA]</scope>
    <source>
        <strain evidence="3">CGMCC 1.10369</strain>
    </source>
</reference>
<dbReference type="InterPro" id="IPR018691">
    <property type="entry name" value="DUF2188"/>
</dbReference>
<proteinExistence type="predicted"/>
<gene>
    <name evidence="2" type="ORF">SAMN04488053_109140</name>
</gene>
<dbReference type="RefSeq" id="WP_090843500.1">
    <property type="nucleotide sequence ID" value="NZ_FNIL01000009.1"/>
</dbReference>
<sequence length="151" mass="17503">MPWNMNDYPSSWKNLDSTIRKKAIEIGNSMLEDGYKEGDAIPIATEQAKKWYADASEEEKNEMKQTSQKDLESRKEDDDARPELMEKEVFVVPHEEGWAVQSEDAKQPSNVYDKKQDAVERAQEIAENKQTSVVVHKKDNSVEKKYNYSEK</sequence>
<keyword evidence="3" id="KW-1185">Reference proteome</keyword>
<evidence type="ECO:0000313" key="2">
    <source>
        <dbReference type="EMBL" id="SDO25374.1"/>
    </source>
</evidence>
<evidence type="ECO:0000256" key="1">
    <source>
        <dbReference type="SAM" id="MobiDB-lite"/>
    </source>
</evidence>
<feature type="region of interest" description="Disordered" evidence="1">
    <location>
        <begin position="52"/>
        <end position="84"/>
    </location>
</feature>